<protein>
    <submittedName>
        <fullName evidence="6">NAD(P)/FAD-dependent oxidoreductase</fullName>
    </submittedName>
</protein>
<dbReference type="InterPro" id="IPR036188">
    <property type="entry name" value="FAD/NAD-bd_sf"/>
</dbReference>
<evidence type="ECO:0000313" key="7">
    <source>
        <dbReference type="Proteomes" id="UP000315364"/>
    </source>
</evidence>
<keyword evidence="3" id="KW-0274">FAD</keyword>
<evidence type="ECO:0000256" key="1">
    <source>
        <dbReference type="ARBA" id="ARBA00001974"/>
    </source>
</evidence>
<proteinExistence type="predicted"/>
<dbReference type="Gene3D" id="3.50.50.60">
    <property type="entry name" value="FAD/NAD(P)-binding domain"/>
    <property type="match status" value="2"/>
</dbReference>
<dbReference type="EMBL" id="CP042304">
    <property type="protein sequence ID" value="QDZ12695.1"/>
    <property type="molecule type" value="Genomic_DNA"/>
</dbReference>
<reference evidence="6 7" key="1">
    <citation type="submission" date="2019-07" db="EMBL/GenBank/DDBJ databases">
        <title>Full genome sequence of Devosia sp. Gsoil 520.</title>
        <authorList>
            <person name="Im W.-T."/>
        </authorList>
    </citation>
    <scope>NUCLEOTIDE SEQUENCE [LARGE SCALE GENOMIC DNA]</scope>
    <source>
        <strain evidence="6 7">Gsoil 520</strain>
    </source>
</reference>
<evidence type="ECO:0000313" key="6">
    <source>
        <dbReference type="EMBL" id="QDZ12695.1"/>
    </source>
</evidence>
<dbReference type="PRINTS" id="PR00411">
    <property type="entry name" value="PNDRDTASEI"/>
</dbReference>
<dbReference type="PANTHER" id="PTHR43014:SF2">
    <property type="entry name" value="MERCURIC REDUCTASE"/>
    <property type="match status" value="1"/>
</dbReference>
<evidence type="ECO:0000256" key="2">
    <source>
        <dbReference type="ARBA" id="ARBA00022630"/>
    </source>
</evidence>
<dbReference type="Pfam" id="PF02852">
    <property type="entry name" value="Pyr_redox_dim"/>
    <property type="match status" value="1"/>
</dbReference>
<dbReference type="KEGG" id="dea:FPZ08_19275"/>
<sequence length="475" mass="49097">MADLIRPDLCVIGAGALGIDLALLARQRGLDVVLVDIAGTELVGPAQGSLRRAAFLASAARAQAIRTAGHVGLDAAPPKPNFRAIGEHAVAVAATAAPRDAVERLAALGVAVLEGAAGFADQRSLRCGDTTIRARQFALATGAQPVIPALPGLDDVPYFTPETIADNIRKLSHLVVIGGSPQAFELAQAYHRLGSMVTLVPQGGVLPGFEPELVAILLQVLREEGLVIRDEAEVTAIVPRNQGTGVTLQTPAGEDSLDVSHILVAMGRAPVLDAALLDKLKLRRDRLRPDHLLVGSDGQTSNARVSAIGGAAGQEHPHVAARQAGLLVERLLGQGNGQLDPHKLPRFVATEPALAQLGTFAGDKSLRAGQSVLRANLAETDAARAMGQMQGAVRLVIGSKGAIAGAGAVGPGAGEIIAMLALAVSRGLTLGDLAHLALPQSSIGAALLELADRHLAQQEQPGWKRRLPALARFLP</sequence>
<accession>A0A5B8LYU3</accession>
<dbReference type="InterPro" id="IPR016156">
    <property type="entry name" value="FAD/NAD-linked_Rdtase_dimer_sf"/>
</dbReference>
<evidence type="ECO:0000259" key="4">
    <source>
        <dbReference type="Pfam" id="PF02852"/>
    </source>
</evidence>
<feature type="domain" description="FAD/NAD(P)-binding" evidence="5">
    <location>
        <begin position="8"/>
        <end position="324"/>
    </location>
</feature>
<dbReference type="SUPFAM" id="SSF55424">
    <property type="entry name" value="FAD/NAD-linked reductases, dimerisation (C-terminal) domain"/>
    <property type="match status" value="1"/>
</dbReference>
<evidence type="ECO:0000256" key="3">
    <source>
        <dbReference type="ARBA" id="ARBA00022827"/>
    </source>
</evidence>
<dbReference type="InterPro" id="IPR004099">
    <property type="entry name" value="Pyr_nucl-diS_OxRdtase_dimer"/>
</dbReference>
<dbReference type="GO" id="GO:0003955">
    <property type="term" value="F:NAD(P)H dehydrogenase (quinone) activity"/>
    <property type="evidence" value="ECO:0007669"/>
    <property type="project" value="TreeGrafter"/>
</dbReference>
<dbReference type="RefSeq" id="WP_146291954.1">
    <property type="nucleotide sequence ID" value="NZ_CP042304.1"/>
</dbReference>
<gene>
    <name evidence="6" type="ORF">FPZ08_19275</name>
</gene>
<dbReference type="PANTHER" id="PTHR43014">
    <property type="entry name" value="MERCURIC REDUCTASE"/>
    <property type="match status" value="1"/>
</dbReference>
<keyword evidence="2" id="KW-0285">Flavoprotein</keyword>
<name>A0A5B8LYU3_9HYPH</name>
<dbReference type="OrthoDB" id="9761158at2"/>
<dbReference type="SUPFAM" id="SSF51905">
    <property type="entry name" value="FAD/NAD(P)-binding domain"/>
    <property type="match status" value="1"/>
</dbReference>
<dbReference type="Pfam" id="PF07992">
    <property type="entry name" value="Pyr_redox_2"/>
    <property type="match status" value="1"/>
</dbReference>
<keyword evidence="7" id="KW-1185">Reference proteome</keyword>
<organism evidence="6 7">
    <name type="scientific">Devosia ginsengisoli</name>
    <dbReference type="NCBI Taxonomy" id="400770"/>
    <lineage>
        <taxon>Bacteria</taxon>
        <taxon>Pseudomonadati</taxon>
        <taxon>Pseudomonadota</taxon>
        <taxon>Alphaproteobacteria</taxon>
        <taxon>Hyphomicrobiales</taxon>
        <taxon>Devosiaceae</taxon>
        <taxon>Devosia</taxon>
    </lineage>
</organism>
<dbReference type="GO" id="GO:0050660">
    <property type="term" value="F:flavin adenine dinucleotide binding"/>
    <property type="evidence" value="ECO:0007669"/>
    <property type="project" value="TreeGrafter"/>
</dbReference>
<feature type="domain" description="Pyridine nucleotide-disulphide oxidoreductase dimerisation" evidence="4">
    <location>
        <begin position="345"/>
        <end position="437"/>
    </location>
</feature>
<comment type="cofactor">
    <cofactor evidence="1">
        <name>FAD</name>
        <dbReference type="ChEBI" id="CHEBI:57692"/>
    </cofactor>
</comment>
<dbReference type="PRINTS" id="PR00368">
    <property type="entry name" value="FADPNR"/>
</dbReference>
<dbReference type="Gene3D" id="3.30.390.30">
    <property type="match status" value="1"/>
</dbReference>
<evidence type="ECO:0000259" key="5">
    <source>
        <dbReference type="Pfam" id="PF07992"/>
    </source>
</evidence>
<dbReference type="Proteomes" id="UP000315364">
    <property type="component" value="Chromosome"/>
</dbReference>
<dbReference type="AlphaFoldDB" id="A0A5B8LYU3"/>
<dbReference type="InterPro" id="IPR023753">
    <property type="entry name" value="FAD/NAD-binding_dom"/>
</dbReference>